<keyword evidence="2" id="KW-1185">Reference proteome</keyword>
<dbReference type="Proteomes" id="UP000293852">
    <property type="component" value="Unassembled WGS sequence"/>
</dbReference>
<dbReference type="EMBL" id="SGWX01000001">
    <property type="protein sequence ID" value="RZS62034.1"/>
    <property type="molecule type" value="Genomic_DNA"/>
</dbReference>
<proteinExistence type="predicted"/>
<reference evidence="1 2" key="1">
    <citation type="submission" date="2019-02" db="EMBL/GenBank/DDBJ databases">
        <title>Sequencing the genomes of 1000 actinobacteria strains.</title>
        <authorList>
            <person name="Klenk H.-P."/>
        </authorList>
    </citation>
    <scope>NUCLEOTIDE SEQUENCE [LARGE SCALE GENOMIC DNA]</scope>
    <source>
        <strain evidence="1 2">DSM 16932</strain>
    </source>
</reference>
<gene>
    <name evidence="1" type="ORF">EV386_2351</name>
</gene>
<evidence type="ECO:0000313" key="1">
    <source>
        <dbReference type="EMBL" id="RZS62034.1"/>
    </source>
</evidence>
<dbReference type="SMART" id="SM00710">
    <property type="entry name" value="PbH1"/>
    <property type="match status" value="5"/>
</dbReference>
<accession>A0A4Q7M3D5</accession>
<comment type="caution">
    <text evidence="1">The sequence shown here is derived from an EMBL/GenBank/DDBJ whole genome shotgun (WGS) entry which is preliminary data.</text>
</comment>
<dbReference type="AlphaFoldDB" id="A0A4Q7M3D5"/>
<protein>
    <submittedName>
        <fullName evidence="1">Uncharacterized protein</fullName>
    </submittedName>
</protein>
<evidence type="ECO:0000313" key="2">
    <source>
        <dbReference type="Proteomes" id="UP000293852"/>
    </source>
</evidence>
<organism evidence="1 2">
    <name type="scientific">Xylanimonas ulmi</name>
    <dbReference type="NCBI Taxonomy" id="228973"/>
    <lineage>
        <taxon>Bacteria</taxon>
        <taxon>Bacillati</taxon>
        <taxon>Actinomycetota</taxon>
        <taxon>Actinomycetes</taxon>
        <taxon>Micrococcales</taxon>
        <taxon>Promicromonosporaceae</taxon>
        <taxon>Xylanimonas</taxon>
    </lineage>
</organism>
<dbReference type="SUPFAM" id="SSF51126">
    <property type="entry name" value="Pectin lyase-like"/>
    <property type="match status" value="1"/>
</dbReference>
<sequence length="990" mass="101233">MGAQRRALRRARGGARRFGAPWSRWSRALTGVTAAAVALGIGPAFAQEEPPAPMAASAPTYGLVVNSIEWGGPDANPGDGVCATAESADQKPVCTLRAAIEEANALNEQAQNAPRPAITITVADSIPFGTRMQGGGLINTTDAASPRMLVEGTRTDLDRYGAYFHVSGPVTIDLGHRLVVNGAAPPGCGSGCDAHEGAAFFLNGPGIRVYNADDVLATGSSFLLGGKANDVVIDGSFSPGGPRGTVAATENFNAERFVAFLPGAQDVTVRGYDVKGYYASVAYGGLFYFAKAAADARPSQRILIEDIVVRYGGSTGAACDAKVGAGCQTRITNLKDGAKVERLTFQNMVIENLTGASTSAFKMGGASVHDLTISDNRFVTNDPSGAGIGDAFILLPYDKKLTGTTTIAGNVFTAAAGNTDVAIYANGPGDALGAAWSGISIRDNHFDGYLGVEGAIRLYQTGTATVERNTFGPGTKSRTATVDEETANTTVMFTNYDNTANQKVQTWYPEAAAAGPVHPGSLQAARPPATPQPATDPPAPTCAATATLVKPTQGEGVPGDPVTLDLYWTRERTAELYLGSVAGVRGQDGTATVEVTLPVGPVTLPDGTVVNGPVDAATGAVRGGLRVQTQVGLADADGVVRHQSSQYSRVVALTGDCAPVVSLAQADPNRESTMERDLVFRVTSTLPLDPATVSTDDFTVTETAASTGSSARVVSVTPVADSGGTQFDVVVRANNSTTVTLTLPPGKVAAPGGFANRAAATTGSTAATDSTLTYVNPLTLTPDPVVLVTGGEGGAQYTLGLRDGAPTPQHDLTFTASPDDVAAAHQVAAAPAAPVIASGQTSVAVTVTAPAGDAVDGTAVGVAHIVGSPDPHYDGLVVASASVLLYAVDPRITITKQAYRDVGDPSSPPQIVATGTEVPTGGRMPVGTPVWFVFTVTNTSTGALKTTLRDVTVTDDVLGDVGEVETLAAGHQAQFASKRHLLAAQTGSVQ</sequence>
<dbReference type="InterPro" id="IPR011050">
    <property type="entry name" value="Pectin_lyase_fold/virulence"/>
</dbReference>
<dbReference type="InterPro" id="IPR006626">
    <property type="entry name" value="PbH1"/>
</dbReference>
<name>A0A4Q7M3D5_9MICO</name>